<dbReference type="SUPFAM" id="SSF140990">
    <property type="entry name" value="FtsH protease domain-like"/>
    <property type="match status" value="1"/>
</dbReference>
<evidence type="ECO:0000313" key="3">
    <source>
        <dbReference type="Proteomes" id="UP001620626"/>
    </source>
</evidence>
<organism evidence="2 3">
    <name type="scientific">Heterodera trifolii</name>
    <dbReference type="NCBI Taxonomy" id="157864"/>
    <lineage>
        <taxon>Eukaryota</taxon>
        <taxon>Metazoa</taxon>
        <taxon>Ecdysozoa</taxon>
        <taxon>Nematoda</taxon>
        <taxon>Chromadorea</taxon>
        <taxon>Rhabditida</taxon>
        <taxon>Tylenchina</taxon>
        <taxon>Tylenchomorpha</taxon>
        <taxon>Tylenchoidea</taxon>
        <taxon>Heteroderidae</taxon>
        <taxon>Heteroderinae</taxon>
        <taxon>Heterodera</taxon>
    </lineage>
</organism>
<dbReference type="Proteomes" id="UP001620626">
    <property type="component" value="Unassembled WGS sequence"/>
</dbReference>
<comment type="caution">
    <text evidence="2">The sequence shown here is derived from an EMBL/GenBank/DDBJ whole genome shotgun (WGS) entry which is preliminary data.</text>
</comment>
<protein>
    <submittedName>
        <fullName evidence="2">Uncharacterized protein</fullName>
    </submittedName>
</protein>
<dbReference type="Gene3D" id="1.20.58.760">
    <property type="entry name" value="Peptidase M41"/>
    <property type="match status" value="1"/>
</dbReference>
<keyword evidence="3" id="KW-1185">Reference proteome</keyword>
<proteinExistence type="predicted"/>
<gene>
    <name evidence="1" type="ORF">niasHT_030909</name>
    <name evidence="2" type="ORF">niasHT_030910</name>
</gene>
<reference evidence="2 3" key="1">
    <citation type="submission" date="2024-10" db="EMBL/GenBank/DDBJ databases">
        <authorList>
            <person name="Kim D."/>
        </authorList>
    </citation>
    <scope>NUCLEOTIDE SEQUENCE [LARGE SCALE GENOMIC DNA]</scope>
    <source>
        <strain evidence="2">BH-2024</strain>
    </source>
</reference>
<sequence>MEFSDMKPQTEKMVISNGVTTSGNGVRVMKHPYREKMTFDKNSAKTIEKRWNDTHTFKVRMKSTKDGHYNSLCRDCTHEAGHVVCYWYLRYAGIFVEVTVIPSGDNYDAETTSEWPNTLTLNELRARLMCLLGGE</sequence>
<accession>A0ABD2IGY1</accession>
<evidence type="ECO:0000313" key="1">
    <source>
        <dbReference type="EMBL" id="KAL3076514.1"/>
    </source>
</evidence>
<dbReference type="AlphaFoldDB" id="A0ABD2IGY1"/>
<name>A0ABD2IGY1_9BILA</name>
<dbReference type="EMBL" id="JBICBT010001252">
    <property type="protein sequence ID" value="KAL3076515.1"/>
    <property type="molecule type" value="Genomic_DNA"/>
</dbReference>
<dbReference type="InterPro" id="IPR037219">
    <property type="entry name" value="Peptidase_M41-like"/>
</dbReference>
<evidence type="ECO:0000313" key="2">
    <source>
        <dbReference type="EMBL" id="KAL3076515.1"/>
    </source>
</evidence>
<dbReference type="EMBL" id="JBICBT010001252">
    <property type="protein sequence ID" value="KAL3076514.1"/>
    <property type="molecule type" value="Genomic_DNA"/>
</dbReference>